<dbReference type="GO" id="GO:0003700">
    <property type="term" value="F:DNA-binding transcription factor activity"/>
    <property type="evidence" value="ECO:0007669"/>
    <property type="project" value="InterPro"/>
</dbReference>
<dbReference type="InterPro" id="IPR000847">
    <property type="entry name" value="LysR_HTH_N"/>
</dbReference>
<dbReference type="InterPro" id="IPR050950">
    <property type="entry name" value="HTH-type_LysR_regulators"/>
</dbReference>
<comment type="caution">
    <text evidence="2">The sequence shown here is derived from an EMBL/GenBank/DDBJ whole genome shotgun (WGS) entry which is preliminary data.</text>
</comment>
<dbReference type="SUPFAM" id="SSF46785">
    <property type="entry name" value="Winged helix' DNA-binding domain"/>
    <property type="match status" value="1"/>
</dbReference>
<evidence type="ECO:0000259" key="1">
    <source>
        <dbReference type="Pfam" id="PF00126"/>
    </source>
</evidence>
<organism evidence="2 3">
    <name type="scientific">Secundilactobacillus folii</name>
    <dbReference type="NCBI Taxonomy" id="2678357"/>
    <lineage>
        <taxon>Bacteria</taxon>
        <taxon>Bacillati</taxon>
        <taxon>Bacillota</taxon>
        <taxon>Bacilli</taxon>
        <taxon>Lactobacillales</taxon>
        <taxon>Lactobacillaceae</taxon>
        <taxon>Secundilactobacillus</taxon>
    </lineage>
</organism>
<reference evidence="2 3" key="1">
    <citation type="submission" date="2019-11" db="EMBL/GenBank/DDBJ databases">
        <title>Lactobacillus sp. nov. CRM56-3, isolated from fermented tea leaves.</title>
        <authorList>
            <person name="Phuengjayaem S."/>
            <person name="Tanasupawat S."/>
        </authorList>
    </citation>
    <scope>NUCLEOTIDE SEQUENCE [LARGE SCALE GENOMIC DNA]</scope>
    <source>
        <strain evidence="2 3">CRM56-3</strain>
    </source>
</reference>
<accession>A0A7X2XWZ2</accession>
<name>A0A7X2XWZ2_9LACO</name>
<sequence length="307" mass="34669">MSTNRTLLHILKTVDYSQTISDIANRLYLSQPYISKLLKETESRHHVVMVKRSKPIELTEAGRTMIHGLQSIVDEEDRLNENLTAVANPVKQPIKIGVTDPFISGTISEAMTDYYVSHDEQRFSIRMLTDLNDHQETMNNTDILIGRRLTGSQFEKLDVPNRQLSLFVTNHCRGYQPEQLYQKFSPDMMANLDLSTYVGLAGCNAFECYVDLSFRKENIDLIRAITVPTAADALRTVDRLPKATTITTLTTAKQVFPELDFNLIPLPASFISLETSINYRQNASANVIDTAAYLQRALVHLDAKVTV</sequence>
<dbReference type="Gene3D" id="1.10.10.10">
    <property type="entry name" value="Winged helix-like DNA-binding domain superfamily/Winged helix DNA-binding domain"/>
    <property type="match status" value="1"/>
</dbReference>
<feature type="domain" description="HTH lysR-type" evidence="1">
    <location>
        <begin position="7"/>
        <end position="63"/>
    </location>
</feature>
<dbReference type="InterPro" id="IPR036390">
    <property type="entry name" value="WH_DNA-bd_sf"/>
</dbReference>
<protein>
    <submittedName>
        <fullName evidence="2">LysR family transcriptional regulator</fullName>
    </submittedName>
</protein>
<evidence type="ECO:0000313" key="2">
    <source>
        <dbReference type="EMBL" id="MTV81831.1"/>
    </source>
</evidence>
<dbReference type="InterPro" id="IPR036388">
    <property type="entry name" value="WH-like_DNA-bd_sf"/>
</dbReference>
<evidence type="ECO:0000313" key="3">
    <source>
        <dbReference type="Proteomes" id="UP000466388"/>
    </source>
</evidence>
<dbReference type="Pfam" id="PF00126">
    <property type="entry name" value="HTH_1"/>
    <property type="match status" value="1"/>
</dbReference>
<keyword evidence="3" id="KW-1185">Reference proteome</keyword>
<proteinExistence type="predicted"/>
<dbReference type="RefSeq" id="WP_155431122.1">
    <property type="nucleotide sequence ID" value="NZ_WNJO01000004.1"/>
</dbReference>
<dbReference type="PANTHER" id="PTHR30419">
    <property type="entry name" value="HTH-TYPE TRANSCRIPTIONAL REGULATOR YBHD"/>
    <property type="match status" value="1"/>
</dbReference>
<gene>
    <name evidence="2" type="ORF">GM612_04060</name>
</gene>
<dbReference type="GO" id="GO:0005829">
    <property type="term" value="C:cytosol"/>
    <property type="evidence" value="ECO:0007669"/>
    <property type="project" value="TreeGrafter"/>
</dbReference>
<dbReference type="AlphaFoldDB" id="A0A7X2XWZ2"/>
<dbReference type="EMBL" id="WNJO01000004">
    <property type="protein sequence ID" value="MTV81831.1"/>
    <property type="molecule type" value="Genomic_DNA"/>
</dbReference>
<dbReference type="Proteomes" id="UP000466388">
    <property type="component" value="Unassembled WGS sequence"/>
</dbReference>